<keyword evidence="4 6" id="KW-0472">Membrane</keyword>
<feature type="transmembrane region" description="Helical" evidence="6">
    <location>
        <begin position="86"/>
        <end position="109"/>
    </location>
</feature>
<feature type="compositionally biased region" description="Basic and acidic residues" evidence="5">
    <location>
        <begin position="207"/>
        <end position="221"/>
    </location>
</feature>
<dbReference type="InterPro" id="IPR003689">
    <property type="entry name" value="ZIP"/>
</dbReference>
<dbReference type="PANTHER" id="PTHR11040:SF210">
    <property type="entry name" value="ZINC-REGULATED TRANSPORTER 3"/>
    <property type="match status" value="1"/>
</dbReference>
<dbReference type="GO" id="GO:0005385">
    <property type="term" value="F:zinc ion transmembrane transporter activity"/>
    <property type="evidence" value="ECO:0007669"/>
    <property type="project" value="TreeGrafter"/>
</dbReference>
<feature type="compositionally biased region" description="Basic residues" evidence="5">
    <location>
        <begin position="313"/>
        <end position="322"/>
    </location>
</feature>
<dbReference type="EMBL" id="JAKWBI020000008">
    <property type="protein sequence ID" value="KAJ2906858.1"/>
    <property type="molecule type" value="Genomic_DNA"/>
</dbReference>
<evidence type="ECO:0000256" key="3">
    <source>
        <dbReference type="ARBA" id="ARBA00022989"/>
    </source>
</evidence>
<dbReference type="GO" id="GO:0016020">
    <property type="term" value="C:membrane"/>
    <property type="evidence" value="ECO:0007669"/>
    <property type="project" value="UniProtKB-SubCell"/>
</dbReference>
<feature type="region of interest" description="Disordered" evidence="5">
    <location>
        <begin position="127"/>
        <end position="222"/>
    </location>
</feature>
<dbReference type="PANTHER" id="PTHR11040">
    <property type="entry name" value="ZINC/IRON TRANSPORTER"/>
    <property type="match status" value="1"/>
</dbReference>
<organism evidence="7 8">
    <name type="scientific">Zalerion maritima</name>
    <dbReference type="NCBI Taxonomy" id="339359"/>
    <lineage>
        <taxon>Eukaryota</taxon>
        <taxon>Fungi</taxon>
        <taxon>Dikarya</taxon>
        <taxon>Ascomycota</taxon>
        <taxon>Pezizomycotina</taxon>
        <taxon>Sordariomycetes</taxon>
        <taxon>Lulworthiomycetidae</taxon>
        <taxon>Lulworthiales</taxon>
        <taxon>Lulworthiaceae</taxon>
        <taxon>Zalerion</taxon>
    </lineage>
</organism>
<keyword evidence="3 6" id="KW-1133">Transmembrane helix</keyword>
<feature type="transmembrane region" description="Helical" evidence="6">
    <location>
        <begin position="490"/>
        <end position="509"/>
    </location>
</feature>
<proteinExistence type="predicted"/>
<keyword evidence="8" id="KW-1185">Reference proteome</keyword>
<feature type="region of interest" description="Disordered" evidence="5">
    <location>
        <begin position="309"/>
        <end position="339"/>
    </location>
</feature>
<accession>A0AAD5RZQ4</accession>
<feature type="transmembrane region" description="Helical" evidence="6">
    <location>
        <begin position="53"/>
        <end position="74"/>
    </location>
</feature>
<protein>
    <submittedName>
        <fullName evidence="7">Zip zinc transporter protein</fullName>
    </submittedName>
</protein>
<feature type="transmembrane region" description="Helical" evidence="6">
    <location>
        <begin position="12"/>
        <end position="32"/>
    </location>
</feature>
<sequence length="511" mass="55823">MDALEMDNDTRGWIMCLVSGAACVAGSLVICVDSLVRLVPGFRSFEIAKSSAFLAASLSLSFGVMIFSSLYSMLPTSRKYFAKAGFSAQAAGLWLMFSFAVGFLGIQVISRLFHQLMPSHVVDCDHTHGGHAPSHSHFPVNIDHSHGHHHSHDHDDADDALKASSPEASPPRPSESTPLLRPSSHQGHHRPSVTRIPSYRSVHSAHRRDSTRESELTELNRRPSLLTMPTRVMSFVKDTKPNCDEIGPCYGYTDPCGQECYKHLNGRPILRTTTGTTIMSRALEEEDEIAARAANVHTIEARAHDALSDSVAHHHHHHHHHHDHLDTDDADGVSSTIDPDDLEAQQHHHHVPTNAFMSIGLQTAIAIAIHKFPEGFITWASNHANPDLGFNVFMALFTHNIAEGFALAMPLFLALGSKTKAILWTFVLGGLSQPVGAMIAVFWFRATHQTPLQPNNTVYAALFAGTAGIMVSVGMNLFVESLSMNHNRNLTIGFAVLGMFILGLSNALVAS</sequence>
<dbReference type="AlphaFoldDB" id="A0AAD5RZQ4"/>
<comment type="subcellular location">
    <subcellularLocation>
        <location evidence="1">Membrane</location>
        <topology evidence="1">Multi-pass membrane protein</topology>
    </subcellularLocation>
</comment>
<evidence type="ECO:0000256" key="2">
    <source>
        <dbReference type="ARBA" id="ARBA00022692"/>
    </source>
</evidence>
<gene>
    <name evidence="7" type="ORF">MKZ38_010356</name>
</gene>
<evidence type="ECO:0000256" key="5">
    <source>
        <dbReference type="SAM" id="MobiDB-lite"/>
    </source>
</evidence>
<dbReference type="Proteomes" id="UP001201980">
    <property type="component" value="Unassembled WGS sequence"/>
</dbReference>
<evidence type="ECO:0000313" key="8">
    <source>
        <dbReference type="Proteomes" id="UP001201980"/>
    </source>
</evidence>
<feature type="transmembrane region" description="Helical" evidence="6">
    <location>
        <begin position="392"/>
        <end position="415"/>
    </location>
</feature>
<evidence type="ECO:0000256" key="6">
    <source>
        <dbReference type="SAM" id="Phobius"/>
    </source>
</evidence>
<feature type="compositionally biased region" description="Basic and acidic residues" evidence="5">
    <location>
        <begin position="152"/>
        <end position="161"/>
    </location>
</feature>
<name>A0AAD5RZQ4_9PEZI</name>
<evidence type="ECO:0000313" key="7">
    <source>
        <dbReference type="EMBL" id="KAJ2906858.1"/>
    </source>
</evidence>
<feature type="transmembrane region" description="Helical" evidence="6">
    <location>
        <begin position="458"/>
        <end position="478"/>
    </location>
</feature>
<feature type="transmembrane region" description="Helical" evidence="6">
    <location>
        <begin position="422"/>
        <end position="446"/>
    </location>
</feature>
<reference evidence="7" key="1">
    <citation type="submission" date="2022-07" db="EMBL/GenBank/DDBJ databases">
        <title>Draft genome sequence of Zalerion maritima ATCC 34329, a (micro)plastics degrading marine fungus.</title>
        <authorList>
            <person name="Paco A."/>
            <person name="Goncalves M.F.M."/>
            <person name="Rocha-Santos T.A.P."/>
            <person name="Alves A."/>
        </authorList>
    </citation>
    <scope>NUCLEOTIDE SEQUENCE</scope>
    <source>
        <strain evidence="7">ATCC 34329</strain>
    </source>
</reference>
<evidence type="ECO:0000256" key="1">
    <source>
        <dbReference type="ARBA" id="ARBA00004141"/>
    </source>
</evidence>
<dbReference type="Pfam" id="PF02535">
    <property type="entry name" value="Zip"/>
    <property type="match status" value="1"/>
</dbReference>
<comment type="caution">
    <text evidence="7">The sequence shown here is derived from an EMBL/GenBank/DDBJ whole genome shotgun (WGS) entry which is preliminary data.</text>
</comment>
<evidence type="ECO:0000256" key="4">
    <source>
        <dbReference type="ARBA" id="ARBA00023136"/>
    </source>
</evidence>
<keyword evidence="2 6" id="KW-0812">Transmembrane</keyword>